<dbReference type="PANTHER" id="PTHR38781:SF1">
    <property type="entry name" value="ANTITOXIN DINJ-RELATED"/>
    <property type="match status" value="1"/>
</dbReference>
<dbReference type="InterPro" id="IPR013321">
    <property type="entry name" value="Arc_rbn_hlx_hlx"/>
</dbReference>
<dbReference type="GO" id="GO:0006355">
    <property type="term" value="P:regulation of DNA-templated transcription"/>
    <property type="evidence" value="ECO:0007669"/>
    <property type="project" value="InterPro"/>
</dbReference>
<dbReference type="Proteomes" id="UP000198508">
    <property type="component" value="Unassembled WGS sequence"/>
</dbReference>
<evidence type="ECO:0000256" key="2">
    <source>
        <dbReference type="ARBA" id="ARBA00022649"/>
    </source>
</evidence>
<organism evidence="3 4">
    <name type="scientific">Enterocloster lavalensis</name>
    <dbReference type="NCBI Taxonomy" id="460384"/>
    <lineage>
        <taxon>Bacteria</taxon>
        <taxon>Bacillati</taxon>
        <taxon>Bacillota</taxon>
        <taxon>Clostridia</taxon>
        <taxon>Lachnospirales</taxon>
        <taxon>Lachnospiraceae</taxon>
        <taxon>Enterocloster</taxon>
    </lineage>
</organism>
<dbReference type="EMBL" id="FOIM01000006">
    <property type="protein sequence ID" value="SET42532.1"/>
    <property type="molecule type" value="Genomic_DNA"/>
</dbReference>
<evidence type="ECO:0000313" key="3">
    <source>
        <dbReference type="EMBL" id="SET42532.1"/>
    </source>
</evidence>
<accession>A0A1I0EBU3</accession>
<keyword evidence="4" id="KW-1185">Reference proteome</keyword>
<dbReference type="Pfam" id="PF04221">
    <property type="entry name" value="RelB"/>
    <property type="match status" value="1"/>
</dbReference>
<dbReference type="NCBIfam" id="TIGR02384">
    <property type="entry name" value="RelB_DinJ"/>
    <property type="match status" value="1"/>
</dbReference>
<proteinExistence type="inferred from homology"/>
<keyword evidence="2" id="KW-1277">Toxin-antitoxin system</keyword>
<dbReference type="Gene3D" id="1.10.1220.10">
    <property type="entry name" value="Met repressor-like"/>
    <property type="match status" value="1"/>
</dbReference>
<dbReference type="RefSeq" id="WP_092362039.1">
    <property type="nucleotide sequence ID" value="NZ_CAJJSN010000053.1"/>
</dbReference>
<dbReference type="PANTHER" id="PTHR38781">
    <property type="entry name" value="ANTITOXIN DINJ-RELATED"/>
    <property type="match status" value="1"/>
</dbReference>
<dbReference type="STRING" id="460384.SAMN05216313_10635"/>
<dbReference type="AlphaFoldDB" id="A0A1I0EBU3"/>
<dbReference type="GO" id="GO:0006351">
    <property type="term" value="P:DNA-templated transcription"/>
    <property type="evidence" value="ECO:0007669"/>
    <property type="project" value="TreeGrafter"/>
</dbReference>
<comment type="similarity">
    <text evidence="1">Belongs to the RelB/DinJ antitoxin family.</text>
</comment>
<dbReference type="InterPro" id="IPR007337">
    <property type="entry name" value="RelB/DinJ"/>
</dbReference>
<evidence type="ECO:0000256" key="1">
    <source>
        <dbReference type="ARBA" id="ARBA00010562"/>
    </source>
</evidence>
<name>A0A1I0EBU3_9FIRM</name>
<gene>
    <name evidence="3" type="ORF">SAMN05216313_10635</name>
</gene>
<protein>
    <submittedName>
        <fullName evidence="3">Addiction module antitoxin, RelB/DinJ family</fullName>
    </submittedName>
</protein>
<reference evidence="4" key="1">
    <citation type="submission" date="2016-10" db="EMBL/GenBank/DDBJ databases">
        <authorList>
            <person name="Varghese N."/>
            <person name="Submissions S."/>
        </authorList>
    </citation>
    <scope>NUCLEOTIDE SEQUENCE [LARGE SCALE GENOMIC DNA]</scope>
    <source>
        <strain evidence="4">NLAE-zl-G277</strain>
    </source>
</reference>
<sequence length="109" mass="12641">MEKTFLQVRTDTKDKEQASAILEELGTNLSSVVNMLLKQIILTKSIPFEIKIPHVYTSEEQITEVSASMAMEQMPLNKEDVRLLKKYQEAKDKETIRQQILGHYRETTK</sequence>
<dbReference type="GeneID" id="93280425"/>
<evidence type="ECO:0000313" key="4">
    <source>
        <dbReference type="Proteomes" id="UP000198508"/>
    </source>
</evidence>